<dbReference type="EMBL" id="JAHQIW010003295">
    <property type="protein sequence ID" value="KAJ1358090.1"/>
    <property type="molecule type" value="Genomic_DNA"/>
</dbReference>
<feature type="region of interest" description="Disordered" evidence="1">
    <location>
        <begin position="87"/>
        <end position="140"/>
    </location>
</feature>
<sequence length="140" mass="15277">MMLSRKGRTTETLGPEPTQVTPGNRRMIRRRHALDAELARRGETPDATPHETPVLQSKKKSAEQIEQGIREKELLFYGGKTLRSGKLRVGATSEPGQPSSSVGKPTGENNENVNDNTSMVKNTQLSEVDLKAKTGPAISI</sequence>
<organism evidence="2 3">
    <name type="scientific">Parelaphostrongylus tenuis</name>
    <name type="common">Meningeal worm</name>
    <dbReference type="NCBI Taxonomy" id="148309"/>
    <lineage>
        <taxon>Eukaryota</taxon>
        <taxon>Metazoa</taxon>
        <taxon>Ecdysozoa</taxon>
        <taxon>Nematoda</taxon>
        <taxon>Chromadorea</taxon>
        <taxon>Rhabditida</taxon>
        <taxon>Rhabditina</taxon>
        <taxon>Rhabditomorpha</taxon>
        <taxon>Strongyloidea</taxon>
        <taxon>Metastrongylidae</taxon>
        <taxon>Parelaphostrongylus</taxon>
    </lineage>
</organism>
<evidence type="ECO:0000313" key="3">
    <source>
        <dbReference type="Proteomes" id="UP001196413"/>
    </source>
</evidence>
<feature type="region of interest" description="Disordered" evidence="1">
    <location>
        <begin position="1"/>
        <end position="62"/>
    </location>
</feature>
<feature type="compositionally biased region" description="Basic and acidic residues" evidence="1">
    <location>
        <begin position="33"/>
        <end position="44"/>
    </location>
</feature>
<gene>
    <name evidence="2" type="ORF">KIN20_016400</name>
</gene>
<proteinExistence type="predicted"/>
<dbReference type="AlphaFoldDB" id="A0AAD5QQP2"/>
<keyword evidence="3" id="KW-1185">Reference proteome</keyword>
<feature type="compositionally biased region" description="Polar residues" evidence="1">
    <location>
        <begin position="94"/>
        <end position="126"/>
    </location>
</feature>
<reference evidence="2" key="1">
    <citation type="submission" date="2021-06" db="EMBL/GenBank/DDBJ databases">
        <title>Parelaphostrongylus tenuis whole genome reference sequence.</title>
        <authorList>
            <person name="Garwood T.J."/>
            <person name="Larsen P.A."/>
            <person name="Fountain-Jones N.M."/>
            <person name="Garbe J.R."/>
            <person name="Macchietto M.G."/>
            <person name="Kania S.A."/>
            <person name="Gerhold R.W."/>
            <person name="Richards J.E."/>
            <person name="Wolf T.M."/>
        </authorList>
    </citation>
    <scope>NUCLEOTIDE SEQUENCE</scope>
    <source>
        <strain evidence="2">MNPRO001-30</strain>
        <tissue evidence="2">Meninges</tissue>
    </source>
</reference>
<evidence type="ECO:0000256" key="1">
    <source>
        <dbReference type="SAM" id="MobiDB-lite"/>
    </source>
</evidence>
<comment type="caution">
    <text evidence="2">The sequence shown here is derived from an EMBL/GenBank/DDBJ whole genome shotgun (WGS) entry which is preliminary data.</text>
</comment>
<name>A0AAD5QQP2_PARTN</name>
<dbReference type="Proteomes" id="UP001196413">
    <property type="component" value="Unassembled WGS sequence"/>
</dbReference>
<accession>A0AAD5QQP2</accession>
<evidence type="ECO:0000313" key="2">
    <source>
        <dbReference type="EMBL" id="KAJ1358090.1"/>
    </source>
</evidence>
<protein>
    <submittedName>
        <fullName evidence="2">Uncharacterized protein</fullName>
    </submittedName>
</protein>